<keyword evidence="2 3" id="KW-0418">Kinase</keyword>
<dbReference type="InterPro" id="IPR003836">
    <property type="entry name" value="Glucokinase"/>
</dbReference>
<dbReference type="KEGG" id="tig:THII_0184"/>
<dbReference type="EC" id="2.7.1.2" evidence="3"/>
<dbReference type="Pfam" id="PF02685">
    <property type="entry name" value="Glucokinase"/>
    <property type="match status" value="1"/>
</dbReference>
<dbReference type="GO" id="GO:0005524">
    <property type="term" value="F:ATP binding"/>
    <property type="evidence" value="ECO:0007669"/>
    <property type="project" value="UniProtKB-UniRule"/>
</dbReference>
<dbReference type="HOGENOM" id="CLU_042582_1_0_6"/>
<reference evidence="5 6" key="1">
    <citation type="journal article" date="2014" name="ISME J.">
        <title>Ecophysiology of Thioploca ingrica as revealed by the complete genome sequence supplemented with proteomic evidence.</title>
        <authorList>
            <person name="Kojima H."/>
            <person name="Ogura Y."/>
            <person name="Yamamoto N."/>
            <person name="Togashi T."/>
            <person name="Mori H."/>
            <person name="Watanabe T."/>
            <person name="Nemoto F."/>
            <person name="Kurokawa K."/>
            <person name="Hayashi T."/>
            <person name="Fukui M."/>
        </authorList>
    </citation>
    <scope>NUCLEOTIDE SEQUENCE [LARGE SCALE GENOMIC DNA]</scope>
</reference>
<dbReference type="STRING" id="40754.THII_0184"/>
<dbReference type="CDD" id="cd24008">
    <property type="entry name" value="ASKHA_NBD_GLK"/>
    <property type="match status" value="1"/>
</dbReference>
<dbReference type="AlphaFoldDB" id="A0A090BU48"/>
<keyword evidence="6" id="KW-1185">Reference proteome</keyword>
<keyword evidence="3" id="KW-0067">ATP-binding</keyword>
<keyword evidence="3" id="KW-0547">Nucleotide-binding</keyword>
<protein>
    <recommendedName>
        <fullName evidence="3">Glucokinase</fullName>
        <ecNumber evidence="3">2.7.1.2</ecNumber>
    </recommendedName>
    <alternativeName>
        <fullName evidence="3">Glucose kinase</fullName>
    </alternativeName>
</protein>
<comment type="catalytic activity">
    <reaction evidence="3">
        <text>D-glucose + ATP = D-glucose 6-phosphate + ADP + H(+)</text>
        <dbReference type="Rhea" id="RHEA:17825"/>
        <dbReference type="ChEBI" id="CHEBI:4167"/>
        <dbReference type="ChEBI" id="CHEBI:15378"/>
        <dbReference type="ChEBI" id="CHEBI:30616"/>
        <dbReference type="ChEBI" id="CHEBI:61548"/>
        <dbReference type="ChEBI" id="CHEBI:456216"/>
        <dbReference type="EC" id="2.7.1.2"/>
    </reaction>
</comment>
<proteinExistence type="inferred from homology"/>
<dbReference type="GO" id="GO:0006096">
    <property type="term" value="P:glycolytic process"/>
    <property type="evidence" value="ECO:0007669"/>
    <property type="project" value="UniProtKB-UniRule"/>
</dbReference>
<sequence>MILVGDIGGTKTHLALFSSSKTQWLVQFEATYPSKNYASLEEVIQHFLVQAKPQQSIQAAGFGVAGPVIQAQCKITNLSWIITVAQLQQQLPTAKIFLINDLESIGLGIPHLPPAKLIALNPTATIQPGNKALIAAGTGLGESLLYWDGNQFHSIASEGGQVNFAPRDQREMELLHYWQQQFAHVSYEHVLSGPGLFNIYQFLKHSGYGEEPAWLTQQLNQLDPSAVIAEMGLGNNNKLCVQALDMLVSIYGAAAGNLALKFMALGGVYLGGGIAPKIVAKLQEGTFMRAFTDKGRFAQLLNTIPVYVILDPKAGLWGVAGYTIHQAYSLDSVSLVINDCHA</sequence>
<dbReference type="OrthoDB" id="9800595at2"/>
<dbReference type="Gene3D" id="3.30.420.40">
    <property type="match status" value="1"/>
</dbReference>
<keyword evidence="1 3" id="KW-0808">Transferase</keyword>
<evidence type="ECO:0000313" key="6">
    <source>
        <dbReference type="Proteomes" id="UP000031623"/>
    </source>
</evidence>
<name>A0A090BU48_9GAMM</name>
<dbReference type="SUPFAM" id="SSF53067">
    <property type="entry name" value="Actin-like ATPase domain"/>
    <property type="match status" value="1"/>
</dbReference>
<keyword evidence="3" id="KW-0324">Glycolysis</keyword>
<evidence type="ECO:0000256" key="3">
    <source>
        <dbReference type="HAMAP-Rule" id="MF_00524"/>
    </source>
</evidence>
<comment type="subcellular location">
    <subcellularLocation>
        <location evidence="3">Cytoplasm</location>
    </subcellularLocation>
</comment>
<evidence type="ECO:0000313" key="5">
    <source>
        <dbReference type="EMBL" id="BAP54481.1"/>
    </source>
</evidence>
<comment type="similarity">
    <text evidence="3 4">Belongs to the bacterial glucokinase family.</text>
</comment>
<dbReference type="PANTHER" id="PTHR47363:SF1">
    <property type="entry name" value="GLUCOKINASE"/>
    <property type="match status" value="1"/>
</dbReference>
<gene>
    <name evidence="3" type="primary">glk</name>
    <name evidence="5" type="ORF">THII_0184</name>
</gene>
<accession>A0A090BU48</accession>
<dbReference type="NCBIfam" id="TIGR00749">
    <property type="entry name" value="glk"/>
    <property type="match status" value="1"/>
</dbReference>
<organism evidence="5 6">
    <name type="scientific">Thioploca ingrica</name>
    <dbReference type="NCBI Taxonomy" id="40754"/>
    <lineage>
        <taxon>Bacteria</taxon>
        <taxon>Pseudomonadati</taxon>
        <taxon>Pseudomonadota</taxon>
        <taxon>Gammaproteobacteria</taxon>
        <taxon>Thiotrichales</taxon>
        <taxon>Thiotrichaceae</taxon>
        <taxon>Thioploca</taxon>
    </lineage>
</organism>
<dbReference type="GO" id="GO:0004340">
    <property type="term" value="F:glucokinase activity"/>
    <property type="evidence" value="ECO:0007669"/>
    <property type="project" value="UniProtKB-UniRule"/>
</dbReference>
<dbReference type="InterPro" id="IPR043129">
    <property type="entry name" value="ATPase_NBD"/>
</dbReference>
<dbReference type="Gene3D" id="3.40.367.20">
    <property type="match status" value="1"/>
</dbReference>
<dbReference type="Proteomes" id="UP000031623">
    <property type="component" value="Chromosome"/>
</dbReference>
<dbReference type="EMBL" id="AP014633">
    <property type="protein sequence ID" value="BAP54481.1"/>
    <property type="molecule type" value="Genomic_DNA"/>
</dbReference>
<evidence type="ECO:0000256" key="1">
    <source>
        <dbReference type="ARBA" id="ARBA00022679"/>
    </source>
</evidence>
<dbReference type="GO" id="GO:0005536">
    <property type="term" value="F:D-glucose binding"/>
    <property type="evidence" value="ECO:0007669"/>
    <property type="project" value="InterPro"/>
</dbReference>
<dbReference type="GO" id="GO:0005737">
    <property type="term" value="C:cytoplasm"/>
    <property type="evidence" value="ECO:0007669"/>
    <property type="project" value="UniProtKB-SubCell"/>
</dbReference>
<keyword evidence="3" id="KW-0963">Cytoplasm</keyword>
<dbReference type="PANTHER" id="PTHR47363">
    <property type="entry name" value="GLUCOKINASE"/>
    <property type="match status" value="1"/>
</dbReference>
<feature type="binding site" evidence="3">
    <location>
        <begin position="5"/>
        <end position="10"/>
    </location>
    <ligand>
        <name>ATP</name>
        <dbReference type="ChEBI" id="CHEBI:30616"/>
    </ligand>
</feature>
<evidence type="ECO:0000256" key="2">
    <source>
        <dbReference type="ARBA" id="ARBA00022777"/>
    </source>
</evidence>
<evidence type="ECO:0000256" key="4">
    <source>
        <dbReference type="RuleBase" id="RU004046"/>
    </source>
</evidence>
<dbReference type="HAMAP" id="MF_00524">
    <property type="entry name" value="Glucokinase"/>
    <property type="match status" value="1"/>
</dbReference>